<evidence type="ECO:0000256" key="3">
    <source>
        <dbReference type="ARBA" id="ARBA00004496"/>
    </source>
</evidence>
<evidence type="ECO:0000256" key="1">
    <source>
        <dbReference type="ARBA" id="ARBA00004123"/>
    </source>
</evidence>
<dbReference type="InterPro" id="IPR011009">
    <property type="entry name" value="Kinase-like_dom_sf"/>
</dbReference>
<dbReference type="PANTHER" id="PTHR24056">
    <property type="entry name" value="CELL DIVISION PROTEIN KINASE"/>
    <property type="match status" value="1"/>
</dbReference>
<proteinExistence type="inferred from homology"/>
<dbReference type="GO" id="GO:0005737">
    <property type="term" value="C:cytoplasm"/>
    <property type="evidence" value="ECO:0007669"/>
    <property type="project" value="UniProtKB-SubCell"/>
</dbReference>
<evidence type="ECO:0000256" key="24">
    <source>
        <dbReference type="RuleBase" id="RU000304"/>
    </source>
</evidence>
<dbReference type="AlphaFoldDB" id="A0A7R9P650"/>
<evidence type="ECO:0000256" key="23">
    <source>
        <dbReference type="PROSITE-ProRule" id="PRU10141"/>
    </source>
</evidence>
<dbReference type="PROSITE" id="PS00108">
    <property type="entry name" value="PROTEIN_KINASE_ST"/>
    <property type="match status" value="1"/>
</dbReference>
<dbReference type="CDD" id="cd07832">
    <property type="entry name" value="STKc_CCRK"/>
    <property type="match status" value="1"/>
</dbReference>
<dbReference type="GO" id="GO:0005524">
    <property type="term" value="F:ATP binding"/>
    <property type="evidence" value="ECO:0007669"/>
    <property type="project" value="UniProtKB-UniRule"/>
</dbReference>
<evidence type="ECO:0000256" key="5">
    <source>
        <dbReference type="ARBA" id="ARBA00012425"/>
    </source>
</evidence>
<evidence type="ECO:0000256" key="7">
    <source>
        <dbReference type="ARBA" id="ARBA00022490"/>
    </source>
</evidence>
<keyword evidence="7" id="KW-0963">Cytoplasm</keyword>
<keyword evidence="6" id="KW-0217">Developmental protein</keyword>
<dbReference type="InterPro" id="IPR008271">
    <property type="entry name" value="Ser/Thr_kinase_AS"/>
</dbReference>
<evidence type="ECO:0000256" key="11">
    <source>
        <dbReference type="ARBA" id="ARBA00022741"/>
    </source>
</evidence>
<gene>
    <name evidence="26" type="ORF">TCMB3V08_LOCUS4271</name>
</gene>
<reference evidence="26" key="1">
    <citation type="submission" date="2020-11" db="EMBL/GenBank/DDBJ databases">
        <authorList>
            <person name="Tran Van P."/>
        </authorList>
    </citation>
    <scope>NUCLEOTIDE SEQUENCE</scope>
</reference>
<dbReference type="Gene3D" id="1.10.510.10">
    <property type="entry name" value="Transferase(Phosphotransferase) domain 1"/>
    <property type="match status" value="1"/>
</dbReference>
<feature type="domain" description="Protein kinase" evidence="25">
    <location>
        <begin position="33"/>
        <end position="316"/>
    </location>
</feature>
<evidence type="ECO:0000259" key="25">
    <source>
        <dbReference type="PROSITE" id="PS50011"/>
    </source>
</evidence>
<evidence type="ECO:0000256" key="10">
    <source>
        <dbReference type="ARBA" id="ARBA00022679"/>
    </source>
</evidence>
<dbReference type="EC" id="2.7.11.22" evidence="5"/>
<dbReference type="GO" id="GO:0051301">
    <property type="term" value="P:cell division"/>
    <property type="evidence" value="ECO:0007669"/>
    <property type="project" value="UniProtKB-KW"/>
</dbReference>
<comment type="catalytic activity">
    <reaction evidence="21">
        <text>L-threonyl-[protein] + ATP = O-phospho-L-threonyl-[protein] + ADP + H(+)</text>
        <dbReference type="Rhea" id="RHEA:46608"/>
        <dbReference type="Rhea" id="RHEA-COMP:11060"/>
        <dbReference type="Rhea" id="RHEA-COMP:11605"/>
        <dbReference type="ChEBI" id="CHEBI:15378"/>
        <dbReference type="ChEBI" id="CHEBI:30013"/>
        <dbReference type="ChEBI" id="CHEBI:30616"/>
        <dbReference type="ChEBI" id="CHEBI:61977"/>
        <dbReference type="ChEBI" id="CHEBI:456216"/>
        <dbReference type="EC" id="2.7.11.22"/>
    </reaction>
</comment>
<dbReference type="InterPro" id="IPR017441">
    <property type="entry name" value="Protein_kinase_ATP_BS"/>
</dbReference>
<evidence type="ECO:0000256" key="13">
    <source>
        <dbReference type="ARBA" id="ARBA00022840"/>
    </source>
</evidence>
<name>A0A7R9P650_TIMCA</name>
<evidence type="ECO:0000256" key="2">
    <source>
        <dbReference type="ARBA" id="ARBA00004138"/>
    </source>
</evidence>
<comment type="similarity">
    <text evidence="4">Belongs to the protein kinase superfamily. CMGC Ser/Thr protein kinase family. CDC2/CDKX subfamily.</text>
</comment>
<accession>A0A7R9P650</accession>
<dbReference type="InterPro" id="IPR050108">
    <property type="entry name" value="CDK"/>
</dbReference>
<dbReference type="InterPro" id="IPR000719">
    <property type="entry name" value="Prot_kinase_dom"/>
</dbReference>
<dbReference type="SMART" id="SM00220">
    <property type="entry name" value="S_TKc"/>
    <property type="match status" value="1"/>
</dbReference>
<dbReference type="FunFam" id="3.30.200.20:FF:000579">
    <property type="entry name" value="cyclin-dependent kinase 20"/>
    <property type="match status" value="1"/>
</dbReference>
<keyword evidence="11 23" id="KW-0547">Nucleotide-binding</keyword>
<dbReference type="FunFam" id="1.10.510.10:FF:000624">
    <property type="entry name" value="Mitogen-activated protein kinase"/>
    <property type="match status" value="1"/>
</dbReference>
<evidence type="ECO:0000256" key="9">
    <source>
        <dbReference type="ARBA" id="ARBA00022618"/>
    </source>
</evidence>
<dbReference type="GO" id="GO:0005634">
    <property type="term" value="C:nucleus"/>
    <property type="evidence" value="ECO:0007669"/>
    <property type="project" value="UniProtKB-SubCell"/>
</dbReference>
<keyword evidence="13 23" id="KW-0067">ATP-binding</keyword>
<dbReference type="GO" id="GO:0004693">
    <property type="term" value="F:cyclin-dependent protein serine/threonine kinase activity"/>
    <property type="evidence" value="ECO:0007669"/>
    <property type="project" value="UniProtKB-EC"/>
</dbReference>
<evidence type="ECO:0000256" key="17">
    <source>
        <dbReference type="ARBA" id="ARBA00023306"/>
    </source>
</evidence>
<feature type="binding site" evidence="23">
    <location>
        <position position="62"/>
    </location>
    <ligand>
        <name>ATP</name>
        <dbReference type="ChEBI" id="CHEBI:30616"/>
    </ligand>
</feature>
<dbReference type="SUPFAM" id="SSF56112">
    <property type="entry name" value="Protein kinase-like (PK-like)"/>
    <property type="match status" value="1"/>
</dbReference>
<evidence type="ECO:0000256" key="8">
    <source>
        <dbReference type="ARBA" id="ARBA00022527"/>
    </source>
</evidence>
<protein>
    <recommendedName>
        <fullName evidence="18">Cyclin-dependent kinase 20</fullName>
        <ecNumber evidence="5">2.7.11.22</ecNumber>
    </recommendedName>
    <alternativeName>
        <fullName evidence="19">Cell cycle-related kinase</fullName>
    </alternativeName>
    <alternativeName>
        <fullName evidence="20">Cell division protein kinase 20</fullName>
    </alternativeName>
</protein>
<evidence type="ECO:0000256" key="16">
    <source>
        <dbReference type="ARBA" id="ARBA00023273"/>
    </source>
</evidence>
<keyword evidence="12" id="KW-0418">Kinase</keyword>
<evidence type="ECO:0000256" key="20">
    <source>
        <dbReference type="ARBA" id="ARBA00035723"/>
    </source>
</evidence>
<dbReference type="PANTHER" id="PTHR24056:SF171">
    <property type="entry name" value="CYCLIN-DEPENDENT KINASE 20"/>
    <property type="match status" value="1"/>
</dbReference>
<dbReference type="GO" id="GO:0005929">
    <property type="term" value="C:cilium"/>
    <property type="evidence" value="ECO:0007669"/>
    <property type="project" value="UniProtKB-SubCell"/>
</dbReference>
<sequence>MEYKVCVGLKRTFVDQGYFTWTPMGLGASDHIFKVVGKIGEGAHGLVLRGQHLVTGCQVALKKVTLKKLEDGIPNSVIREIKALQEVDCDYVVKLLDSFPQGLGFVLVFEYMPSGLWEMLNDATKPLTESQKKSYMIMLLRGVAYLHSQSIMHRDLKPANLLIGQDGVLKIADLGLARTFWDDQTRPYSHQVATRWYRAPELLYGARHYSQAVDLWAVGCILGEMQNNHPLFPGETDIEQLAIVLRTLGTPMEESWPGMSTLPDYNKITFPHSAGVPWKRILPNSSPEAVDLIKEFLLYHSENRLQAEQALIHPYFFTIPLPCVMTDMPKPSDGHRHQFKTKEYDVDLPLEEMFKTLNEMLGPEATIH</sequence>
<keyword evidence="8 24" id="KW-0723">Serine/threonine-protein kinase</keyword>
<dbReference type="InterPro" id="IPR048002">
    <property type="entry name" value="CDK20-like_STKc"/>
</dbReference>
<keyword evidence="15" id="KW-0539">Nucleus</keyword>
<dbReference type="PROSITE" id="PS00107">
    <property type="entry name" value="PROTEIN_KINASE_ATP"/>
    <property type="match status" value="1"/>
</dbReference>
<keyword evidence="16" id="KW-0966">Cell projection</keyword>
<evidence type="ECO:0000313" key="26">
    <source>
        <dbReference type="EMBL" id="CAD7571601.1"/>
    </source>
</evidence>
<evidence type="ECO:0000256" key="18">
    <source>
        <dbReference type="ARBA" id="ARBA00035711"/>
    </source>
</evidence>
<evidence type="ECO:0000256" key="21">
    <source>
        <dbReference type="ARBA" id="ARBA00047811"/>
    </source>
</evidence>
<evidence type="ECO:0000256" key="6">
    <source>
        <dbReference type="ARBA" id="ARBA00022473"/>
    </source>
</evidence>
<evidence type="ECO:0000256" key="12">
    <source>
        <dbReference type="ARBA" id="ARBA00022777"/>
    </source>
</evidence>
<dbReference type="Pfam" id="PF00069">
    <property type="entry name" value="Pkinase"/>
    <property type="match status" value="1"/>
</dbReference>
<dbReference type="PROSITE" id="PS50011">
    <property type="entry name" value="PROTEIN_KINASE_DOM"/>
    <property type="match status" value="1"/>
</dbReference>
<comment type="subcellular location">
    <subcellularLocation>
        <location evidence="2">Cell projection</location>
        <location evidence="2">Cilium</location>
    </subcellularLocation>
    <subcellularLocation>
        <location evidence="3">Cytoplasm</location>
    </subcellularLocation>
    <subcellularLocation>
        <location evidence="1">Nucleus</location>
    </subcellularLocation>
</comment>
<evidence type="ECO:0000256" key="14">
    <source>
        <dbReference type="ARBA" id="ARBA00023069"/>
    </source>
</evidence>
<dbReference type="EMBL" id="OE180596">
    <property type="protein sequence ID" value="CAD7571601.1"/>
    <property type="molecule type" value="Genomic_DNA"/>
</dbReference>
<evidence type="ECO:0000256" key="15">
    <source>
        <dbReference type="ARBA" id="ARBA00023242"/>
    </source>
</evidence>
<dbReference type="Gene3D" id="3.30.200.20">
    <property type="entry name" value="Phosphorylase Kinase, domain 1"/>
    <property type="match status" value="1"/>
</dbReference>
<keyword evidence="10" id="KW-0808">Transferase</keyword>
<evidence type="ECO:0000256" key="4">
    <source>
        <dbReference type="ARBA" id="ARBA00006485"/>
    </source>
</evidence>
<organism evidence="26">
    <name type="scientific">Timema californicum</name>
    <name type="common">California timema</name>
    <name type="synonym">Walking stick</name>
    <dbReference type="NCBI Taxonomy" id="61474"/>
    <lineage>
        <taxon>Eukaryota</taxon>
        <taxon>Metazoa</taxon>
        <taxon>Ecdysozoa</taxon>
        <taxon>Arthropoda</taxon>
        <taxon>Hexapoda</taxon>
        <taxon>Insecta</taxon>
        <taxon>Pterygota</taxon>
        <taxon>Neoptera</taxon>
        <taxon>Polyneoptera</taxon>
        <taxon>Phasmatodea</taxon>
        <taxon>Timematodea</taxon>
        <taxon>Timematoidea</taxon>
        <taxon>Timematidae</taxon>
        <taxon>Timema</taxon>
    </lineage>
</organism>
<evidence type="ECO:0000256" key="22">
    <source>
        <dbReference type="ARBA" id="ARBA00048367"/>
    </source>
</evidence>
<evidence type="ECO:0000256" key="19">
    <source>
        <dbReference type="ARBA" id="ARBA00035720"/>
    </source>
</evidence>
<keyword evidence="9" id="KW-0132">Cell division</keyword>
<comment type="catalytic activity">
    <reaction evidence="22">
        <text>L-seryl-[protein] + ATP = O-phospho-L-seryl-[protein] + ADP + H(+)</text>
        <dbReference type="Rhea" id="RHEA:17989"/>
        <dbReference type="Rhea" id="RHEA-COMP:9863"/>
        <dbReference type="Rhea" id="RHEA-COMP:11604"/>
        <dbReference type="ChEBI" id="CHEBI:15378"/>
        <dbReference type="ChEBI" id="CHEBI:29999"/>
        <dbReference type="ChEBI" id="CHEBI:30616"/>
        <dbReference type="ChEBI" id="CHEBI:83421"/>
        <dbReference type="ChEBI" id="CHEBI:456216"/>
        <dbReference type="EC" id="2.7.11.22"/>
    </reaction>
</comment>
<keyword evidence="14" id="KW-0969">Cilium</keyword>
<keyword evidence="17" id="KW-0131">Cell cycle</keyword>